<proteinExistence type="predicted"/>
<comment type="caution">
    <text evidence="2">The sequence shown here is derived from an EMBL/GenBank/DDBJ whole genome shotgun (WGS) entry which is preliminary data.</text>
</comment>
<protein>
    <recommendedName>
        <fullName evidence="3">RanBP2-type domain-containing protein</fullName>
    </recommendedName>
</protein>
<name>A0A7C4XA03_UNCW3</name>
<evidence type="ECO:0008006" key="3">
    <source>
        <dbReference type="Google" id="ProtNLM"/>
    </source>
</evidence>
<gene>
    <name evidence="2" type="ORF">ENV60_05600</name>
</gene>
<organism evidence="2">
    <name type="scientific">candidate division WOR-3 bacterium</name>
    <dbReference type="NCBI Taxonomy" id="2052148"/>
    <lineage>
        <taxon>Bacteria</taxon>
        <taxon>Bacteria division WOR-3</taxon>
    </lineage>
</organism>
<dbReference type="AlphaFoldDB" id="A0A7C4XA03"/>
<evidence type="ECO:0000313" key="2">
    <source>
        <dbReference type="EMBL" id="HGV97753.1"/>
    </source>
</evidence>
<keyword evidence="1" id="KW-0175">Coiled coil</keyword>
<feature type="coiled-coil region" evidence="1">
    <location>
        <begin position="1"/>
        <end position="128"/>
    </location>
</feature>
<evidence type="ECO:0000256" key="1">
    <source>
        <dbReference type="SAM" id="Coils"/>
    </source>
</evidence>
<accession>A0A7C4XA03</accession>
<reference evidence="2" key="1">
    <citation type="journal article" date="2020" name="mSystems">
        <title>Genome- and Community-Level Interaction Insights into Carbon Utilization and Element Cycling Functions of Hydrothermarchaeota in Hydrothermal Sediment.</title>
        <authorList>
            <person name="Zhou Z."/>
            <person name="Liu Y."/>
            <person name="Xu W."/>
            <person name="Pan J."/>
            <person name="Luo Z.H."/>
            <person name="Li M."/>
        </authorList>
    </citation>
    <scope>NUCLEOTIDE SEQUENCE [LARGE SCALE GENOMIC DNA]</scope>
    <source>
        <strain evidence="2">SpSt-774</strain>
    </source>
</reference>
<dbReference type="EMBL" id="DTGZ01000102">
    <property type="protein sequence ID" value="HGV97753.1"/>
    <property type="molecule type" value="Genomic_DNA"/>
</dbReference>
<sequence length="221" mass="25872">MEDKLKELQRIESARNDLIKKLEKIEEKKSTVSIEVYERVKKDYENKLKQIEKEISENRTLVEAGIAKLKEEDKTLEQDEKEFRLKIEEAELRYAIGEYDDATYQKLMEENKNNLAAITKKREEILNNLKWFEGLLGKTEVKEEKEEFKIDEHILEEKTPEAVEKIEELLVEEVKETSKPPDAEVKKEEKGIACPKCGFINTPDSWYCEKCGAEILSSLNL</sequence>